<dbReference type="CDD" id="cd00086">
    <property type="entry name" value="homeodomain"/>
    <property type="match status" value="1"/>
</dbReference>
<evidence type="ECO:0000259" key="14">
    <source>
        <dbReference type="PROSITE" id="PS50071"/>
    </source>
</evidence>
<evidence type="ECO:0000313" key="16">
    <source>
        <dbReference type="Proteomes" id="UP000494206"/>
    </source>
</evidence>
<evidence type="ECO:0000256" key="2">
    <source>
        <dbReference type="ARBA" id="ARBA00022723"/>
    </source>
</evidence>
<dbReference type="PANTHER" id="PTHR24208:SF166">
    <property type="entry name" value="LIM HOMEOBOX TRANSCRIPTION FACTOR 1 ALPHA, ISOFORM B"/>
    <property type="match status" value="1"/>
</dbReference>
<dbReference type="SMART" id="SM00389">
    <property type="entry name" value="HOX"/>
    <property type="match status" value="1"/>
</dbReference>
<dbReference type="GO" id="GO:0045944">
    <property type="term" value="P:positive regulation of transcription by RNA polymerase II"/>
    <property type="evidence" value="ECO:0007669"/>
    <property type="project" value="UniProtKB-ARBA"/>
</dbReference>
<evidence type="ECO:0000256" key="4">
    <source>
        <dbReference type="ARBA" id="ARBA00022833"/>
    </source>
</evidence>
<dbReference type="GO" id="GO:0005634">
    <property type="term" value="C:nucleus"/>
    <property type="evidence" value="ECO:0007669"/>
    <property type="project" value="UniProtKB-SubCell"/>
</dbReference>
<dbReference type="OrthoDB" id="6159439at2759"/>
<dbReference type="PROSITE" id="PS00478">
    <property type="entry name" value="LIM_DOMAIN_1"/>
    <property type="match status" value="2"/>
</dbReference>
<dbReference type="GO" id="GO:0050877">
    <property type="term" value="P:nervous system process"/>
    <property type="evidence" value="ECO:0007669"/>
    <property type="project" value="UniProtKB-ARBA"/>
</dbReference>
<feature type="compositionally biased region" description="Basic residues" evidence="12">
    <location>
        <begin position="226"/>
        <end position="236"/>
    </location>
</feature>
<feature type="domain" description="Homeobox" evidence="14">
    <location>
        <begin position="230"/>
        <end position="290"/>
    </location>
</feature>
<organism evidence="15 16">
    <name type="scientific">Caenorhabditis bovis</name>
    <dbReference type="NCBI Taxonomy" id="2654633"/>
    <lineage>
        <taxon>Eukaryota</taxon>
        <taxon>Metazoa</taxon>
        <taxon>Ecdysozoa</taxon>
        <taxon>Nematoda</taxon>
        <taxon>Chromadorea</taxon>
        <taxon>Rhabditida</taxon>
        <taxon>Rhabditina</taxon>
        <taxon>Rhabditomorpha</taxon>
        <taxon>Rhabditoidea</taxon>
        <taxon>Rhabditidae</taxon>
        <taxon>Peloderinae</taxon>
        <taxon>Caenorhabditis</taxon>
    </lineage>
</organism>
<dbReference type="PROSITE" id="PS50071">
    <property type="entry name" value="HOMEOBOX_2"/>
    <property type="match status" value="1"/>
</dbReference>
<dbReference type="InterPro" id="IPR017970">
    <property type="entry name" value="Homeobox_CS"/>
</dbReference>
<evidence type="ECO:0000256" key="1">
    <source>
        <dbReference type="ARBA" id="ARBA00004123"/>
    </source>
</evidence>
<dbReference type="AlphaFoldDB" id="A0A8S1EJN8"/>
<dbReference type="Gene3D" id="2.10.110.10">
    <property type="entry name" value="Cysteine Rich Protein"/>
    <property type="match status" value="2"/>
</dbReference>
<dbReference type="PANTHER" id="PTHR24208">
    <property type="entry name" value="LIM/HOMEOBOX PROTEIN LHX"/>
    <property type="match status" value="1"/>
</dbReference>
<dbReference type="Proteomes" id="UP000494206">
    <property type="component" value="Unassembled WGS sequence"/>
</dbReference>
<evidence type="ECO:0000256" key="11">
    <source>
        <dbReference type="RuleBase" id="RU000682"/>
    </source>
</evidence>
<keyword evidence="5 10" id="KW-0440">LIM domain</keyword>
<dbReference type="Pfam" id="PF00046">
    <property type="entry name" value="Homeodomain"/>
    <property type="match status" value="1"/>
</dbReference>
<dbReference type="SMART" id="SM00132">
    <property type="entry name" value="LIM"/>
    <property type="match status" value="2"/>
</dbReference>
<evidence type="ECO:0000256" key="9">
    <source>
        <dbReference type="PROSITE-ProRule" id="PRU00108"/>
    </source>
</evidence>
<evidence type="ECO:0000256" key="12">
    <source>
        <dbReference type="SAM" id="MobiDB-lite"/>
    </source>
</evidence>
<accession>A0A8S1EJN8</accession>
<dbReference type="PROSITE" id="PS50023">
    <property type="entry name" value="LIM_DOMAIN_2"/>
    <property type="match status" value="2"/>
</dbReference>
<evidence type="ECO:0000256" key="3">
    <source>
        <dbReference type="ARBA" id="ARBA00022737"/>
    </source>
</evidence>
<dbReference type="Pfam" id="PF00412">
    <property type="entry name" value="LIM"/>
    <property type="match status" value="2"/>
</dbReference>
<feature type="compositionally biased region" description="Low complexity" evidence="12">
    <location>
        <begin position="337"/>
        <end position="354"/>
    </location>
</feature>
<keyword evidence="6 9" id="KW-0238">DNA-binding</keyword>
<comment type="subcellular location">
    <subcellularLocation>
        <location evidence="1 9 11">Nucleus</location>
    </subcellularLocation>
</comment>
<dbReference type="FunFam" id="2.10.110.10:FF:000178">
    <property type="entry name" value="LIM domain family"/>
    <property type="match status" value="1"/>
</dbReference>
<dbReference type="SUPFAM" id="SSF46689">
    <property type="entry name" value="Homeodomain-like"/>
    <property type="match status" value="1"/>
</dbReference>
<dbReference type="InterPro" id="IPR001781">
    <property type="entry name" value="Znf_LIM"/>
</dbReference>
<dbReference type="SUPFAM" id="SSF57716">
    <property type="entry name" value="Glucocorticoid receptor-like (DNA-binding domain)"/>
    <property type="match status" value="2"/>
</dbReference>
<gene>
    <name evidence="15" type="ORF">CBOVIS_LOCUS3367</name>
</gene>
<evidence type="ECO:0000259" key="13">
    <source>
        <dbReference type="PROSITE" id="PS50023"/>
    </source>
</evidence>
<dbReference type="GO" id="GO:0000977">
    <property type="term" value="F:RNA polymerase II transcription regulatory region sequence-specific DNA binding"/>
    <property type="evidence" value="ECO:0007669"/>
    <property type="project" value="TreeGrafter"/>
</dbReference>
<feature type="region of interest" description="Disordered" evidence="12">
    <location>
        <begin position="220"/>
        <end position="239"/>
    </location>
</feature>
<keyword evidence="8 9" id="KW-0539">Nucleus</keyword>
<protein>
    <submittedName>
        <fullName evidence="15">Uncharacterized protein</fullName>
    </submittedName>
</protein>
<proteinExistence type="predicted"/>
<dbReference type="EMBL" id="CADEPM010000002">
    <property type="protein sequence ID" value="CAB3400420.1"/>
    <property type="molecule type" value="Genomic_DNA"/>
</dbReference>
<evidence type="ECO:0000256" key="8">
    <source>
        <dbReference type="ARBA" id="ARBA00023242"/>
    </source>
</evidence>
<dbReference type="GO" id="GO:0046872">
    <property type="term" value="F:metal ion binding"/>
    <property type="evidence" value="ECO:0007669"/>
    <property type="project" value="UniProtKB-KW"/>
</dbReference>
<dbReference type="GO" id="GO:0007409">
    <property type="term" value="P:axonogenesis"/>
    <property type="evidence" value="ECO:0007669"/>
    <property type="project" value="UniProtKB-ARBA"/>
</dbReference>
<evidence type="ECO:0000256" key="6">
    <source>
        <dbReference type="ARBA" id="ARBA00023125"/>
    </source>
</evidence>
<feature type="region of interest" description="Disordered" evidence="12">
    <location>
        <begin position="290"/>
        <end position="319"/>
    </location>
</feature>
<dbReference type="InterPro" id="IPR001356">
    <property type="entry name" value="HD"/>
</dbReference>
<sequence>MYQNKIHLFTFTDNINPGRSSELRHAYPIAHTFKRIVVMQREERELTDLDEPSLGAMTCVQIEDSTKPPGTNSTISRSSTTEETFCTGCGYMIFDKYIYKVMDDCYHESCLRCSACQQQLGANPTCYARHGQVYCADDHQLLFGKRCRRCRYPLQTKDIVYKVHFMTYHAHCFSCACCQKPFTKGDEYYFLETEILCAQDYQNNAYHLHAASVDNTSIYDESSRSEHHRKTPKRPRTILNALQRKQFKAAFEKSSKPSRKVREQLAKETGLSVRVVQVWFQNQRAKMKKMVKKGDCSKSERSEERSTEENRSSDDESLFNMDSDEIEEKSTLLNLSSSLPTSLPNSLPNNLSSNMTNDMSNPIQKLYHMTASQIYFPYTA</sequence>
<feature type="compositionally biased region" description="Basic and acidic residues" evidence="12">
    <location>
        <begin position="292"/>
        <end position="314"/>
    </location>
</feature>
<keyword evidence="4 10" id="KW-0862">Zinc</keyword>
<evidence type="ECO:0000256" key="7">
    <source>
        <dbReference type="ARBA" id="ARBA00023155"/>
    </source>
</evidence>
<feature type="DNA-binding region" description="Homeobox" evidence="9">
    <location>
        <begin position="232"/>
        <end position="291"/>
    </location>
</feature>
<dbReference type="Gene3D" id="1.10.10.60">
    <property type="entry name" value="Homeodomain-like"/>
    <property type="match status" value="1"/>
</dbReference>
<keyword evidence="7 9" id="KW-0371">Homeobox</keyword>
<evidence type="ECO:0000313" key="15">
    <source>
        <dbReference type="EMBL" id="CAB3400420.1"/>
    </source>
</evidence>
<feature type="domain" description="LIM zinc-binding" evidence="13">
    <location>
        <begin position="146"/>
        <end position="207"/>
    </location>
</feature>
<comment type="caution">
    <text evidence="15">The sequence shown here is derived from an EMBL/GenBank/DDBJ whole genome shotgun (WGS) entry which is preliminary data.</text>
</comment>
<reference evidence="15 16" key="1">
    <citation type="submission" date="2020-04" db="EMBL/GenBank/DDBJ databases">
        <authorList>
            <person name="Laetsch R D."/>
            <person name="Stevens L."/>
            <person name="Kumar S."/>
            <person name="Blaxter L. M."/>
        </authorList>
    </citation>
    <scope>NUCLEOTIDE SEQUENCE [LARGE SCALE GENOMIC DNA]</scope>
</reference>
<keyword evidence="3" id="KW-0677">Repeat</keyword>
<dbReference type="FunFam" id="2.10.110.10:FF:000136">
    <property type="entry name" value="LIM domain family"/>
    <property type="match status" value="1"/>
</dbReference>
<evidence type="ECO:0000256" key="10">
    <source>
        <dbReference type="PROSITE-ProRule" id="PRU00125"/>
    </source>
</evidence>
<name>A0A8S1EJN8_9PELO</name>
<dbReference type="InterPro" id="IPR050453">
    <property type="entry name" value="LIM_Homeobox_TF"/>
</dbReference>
<feature type="region of interest" description="Disordered" evidence="12">
    <location>
        <begin position="337"/>
        <end position="356"/>
    </location>
</feature>
<keyword evidence="16" id="KW-1185">Reference proteome</keyword>
<feature type="domain" description="LIM zinc-binding" evidence="13">
    <location>
        <begin position="84"/>
        <end position="145"/>
    </location>
</feature>
<dbReference type="PROSITE" id="PS00027">
    <property type="entry name" value="HOMEOBOX_1"/>
    <property type="match status" value="1"/>
</dbReference>
<dbReference type="InterPro" id="IPR009057">
    <property type="entry name" value="Homeodomain-like_sf"/>
</dbReference>
<dbReference type="GO" id="GO:0000981">
    <property type="term" value="F:DNA-binding transcription factor activity, RNA polymerase II-specific"/>
    <property type="evidence" value="ECO:0007669"/>
    <property type="project" value="InterPro"/>
</dbReference>
<evidence type="ECO:0000256" key="5">
    <source>
        <dbReference type="ARBA" id="ARBA00023038"/>
    </source>
</evidence>
<keyword evidence="2 10" id="KW-0479">Metal-binding</keyword>
<dbReference type="FunFam" id="1.10.10.60:FF:000448">
    <property type="entry name" value="LIM/homeobox protein Lhx4"/>
    <property type="match status" value="1"/>
</dbReference>